<evidence type="ECO:0000313" key="1">
    <source>
        <dbReference type="EMBL" id="QCC50745.1"/>
    </source>
</evidence>
<organism evidence="1 2">
    <name type="scientific">Halapricum salinum</name>
    <dbReference type="NCBI Taxonomy" id="1457250"/>
    <lineage>
        <taxon>Archaea</taxon>
        <taxon>Methanobacteriati</taxon>
        <taxon>Methanobacteriota</taxon>
        <taxon>Stenosarchaea group</taxon>
        <taxon>Halobacteria</taxon>
        <taxon>Halobacteriales</taxon>
        <taxon>Haloarculaceae</taxon>
        <taxon>Halapricum</taxon>
    </lineage>
</organism>
<dbReference type="RefSeq" id="WP_049994189.1">
    <property type="nucleotide sequence ID" value="NZ_CP031310.1"/>
</dbReference>
<accession>A0A4D6HAS4</accession>
<gene>
    <name evidence="1" type="ORF">DV733_05580</name>
</gene>
<dbReference type="EMBL" id="CP031310">
    <property type="protein sequence ID" value="QCC50745.1"/>
    <property type="molecule type" value="Genomic_DNA"/>
</dbReference>
<evidence type="ECO:0000313" key="2">
    <source>
        <dbReference type="Proteomes" id="UP000296706"/>
    </source>
</evidence>
<dbReference type="AlphaFoldDB" id="A0A4D6HAS4"/>
<dbReference type="SUPFAM" id="SSF50475">
    <property type="entry name" value="FMN-binding split barrel"/>
    <property type="match status" value="1"/>
</dbReference>
<protein>
    <submittedName>
        <fullName evidence="1">Pyridoxamine 5'-phosphate oxidase family protein</fullName>
    </submittedName>
</protein>
<dbReference type="OrthoDB" id="953at2157"/>
<dbReference type="KEGG" id="hsn:DV733_05580"/>
<dbReference type="Proteomes" id="UP000296706">
    <property type="component" value="Chromosome"/>
</dbReference>
<dbReference type="STRING" id="1457250.GCA_000755225_03430"/>
<reference evidence="1 2" key="1">
    <citation type="journal article" date="2019" name="Nat. Commun.">
        <title>A new type of DNA phosphorothioation-based antiviral system in archaea.</title>
        <authorList>
            <person name="Xiong L."/>
            <person name="Liu S."/>
            <person name="Chen S."/>
            <person name="Xiao Y."/>
            <person name="Zhu B."/>
            <person name="Gao Y."/>
            <person name="Zhang Y."/>
            <person name="Chen B."/>
            <person name="Luo J."/>
            <person name="Deng Z."/>
            <person name="Chen X."/>
            <person name="Wang L."/>
            <person name="Chen S."/>
        </authorList>
    </citation>
    <scope>NUCLEOTIDE SEQUENCE [LARGE SCALE GENOMIC DNA]</scope>
    <source>
        <strain evidence="1 2">CBA1105</strain>
    </source>
</reference>
<dbReference type="Gene3D" id="2.30.110.10">
    <property type="entry name" value="Electron Transport, Fmn-binding Protein, Chain A"/>
    <property type="match status" value="1"/>
</dbReference>
<dbReference type="InterPro" id="IPR024747">
    <property type="entry name" value="Pyridox_Oxase-rel"/>
</dbReference>
<dbReference type="InterPro" id="IPR012349">
    <property type="entry name" value="Split_barrel_FMN-bd"/>
</dbReference>
<keyword evidence="2" id="KW-1185">Reference proteome</keyword>
<dbReference type="Pfam" id="PF12900">
    <property type="entry name" value="Pyridox_ox_2"/>
    <property type="match status" value="1"/>
</dbReference>
<dbReference type="GeneID" id="39847315"/>
<proteinExistence type="predicted"/>
<sequence length="157" mass="17944">MTVPELKPYGLETMRREEIDTFLDSQSVGVLGLIDGPVPYLLPLSYGYDGESLYFTYLLGDESRKERLTDHSERASFLVYSAETRFNWRSVLLEGEFRKIPPHRWGDLGEVLEGAWRPELFQIASPSRNVKIYALDVDEVTGIKHTGLAAEMESRDQ</sequence>
<name>A0A4D6HAS4_9EURY</name>